<evidence type="ECO:0000256" key="7">
    <source>
        <dbReference type="ARBA" id="ARBA00022989"/>
    </source>
</evidence>
<keyword evidence="7 10" id="KW-1133">Transmembrane helix</keyword>
<evidence type="ECO:0000256" key="9">
    <source>
        <dbReference type="ARBA" id="ARBA00037998"/>
    </source>
</evidence>
<feature type="transmembrane region" description="Helical" evidence="10">
    <location>
        <begin position="239"/>
        <end position="267"/>
    </location>
</feature>
<keyword evidence="2" id="KW-0813">Transport</keyword>
<evidence type="ECO:0000256" key="6">
    <source>
        <dbReference type="ARBA" id="ARBA00022970"/>
    </source>
</evidence>
<evidence type="ECO:0000313" key="11">
    <source>
        <dbReference type="EMBL" id="MCW1884534.1"/>
    </source>
</evidence>
<feature type="transmembrane region" description="Helical" evidence="10">
    <location>
        <begin position="19"/>
        <end position="37"/>
    </location>
</feature>
<name>A0ABT3FMG0_9BACT</name>
<evidence type="ECO:0000256" key="5">
    <source>
        <dbReference type="ARBA" id="ARBA00022692"/>
    </source>
</evidence>
<keyword evidence="12" id="KW-1185">Reference proteome</keyword>
<dbReference type="InterPro" id="IPR052157">
    <property type="entry name" value="BCAA_transport_permease"/>
</dbReference>
<dbReference type="InterPro" id="IPR037294">
    <property type="entry name" value="ABC_BtuC-like"/>
</dbReference>
<feature type="transmembrane region" description="Helical" evidence="10">
    <location>
        <begin position="144"/>
        <end position="171"/>
    </location>
</feature>
<accession>A0ABT3FMG0</accession>
<dbReference type="Gene3D" id="1.10.3470.10">
    <property type="entry name" value="ABC transporter involved in vitamin B12 uptake, BtuC"/>
    <property type="match status" value="1"/>
</dbReference>
<dbReference type="PANTHER" id="PTHR11795:SF371">
    <property type="entry name" value="HIGH-AFFINITY BRANCHED-CHAIN AMINO ACID TRANSPORT SYSTEM PERMEASE PROTEIN LIVH"/>
    <property type="match status" value="1"/>
</dbReference>
<evidence type="ECO:0000313" key="12">
    <source>
        <dbReference type="Proteomes" id="UP001207930"/>
    </source>
</evidence>
<evidence type="ECO:0000256" key="2">
    <source>
        <dbReference type="ARBA" id="ARBA00022448"/>
    </source>
</evidence>
<dbReference type="CDD" id="cd06582">
    <property type="entry name" value="TM_PBP1_LivH_like"/>
    <property type="match status" value="1"/>
</dbReference>
<feature type="transmembrane region" description="Helical" evidence="10">
    <location>
        <begin position="279"/>
        <end position="302"/>
    </location>
</feature>
<evidence type="ECO:0000256" key="4">
    <source>
        <dbReference type="ARBA" id="ARBA00022519"/>
    </source>
</evidence>
<dbReference type="InterPro" id="IPR001851">
    <property type="entry name" value="ABC_transp_permease"/>
</dbReference>
<dbReference type="EMBL" id="JAPDDS010000003">
    <property type="protein sequence ID" value="MCW1884534.1"/>
    <property type="molecule type" value="Genomic_DNA"/>
</dbReference>
<protein>
    <submittedName>
        <fullName evidence="11">Branched-chain amino acid ABC transporter permease</fullName>
    </submittedName>
</protein>
<sequence length="305" mass="32182">MDLQQTIQQLINGLGLGSIYALIALGYTMVYGVLRFINFAHSDVLMLGAFAALFLAPLVEKAFGPQSVFGAIMIIVFAAGICACIGMLIEFLAYRPLRKRPKLTVLITAIGVSLFIEFTCQNKAVFGAATRSFPKLLPEKQFHFGNLVIGSTDILVPLVTLLLLGVMWVIVQKTRVGTAMRAVSFNQQAASLMGVPVNRIISFTFGLGSALAAIAGILYSMKAPGIEPLMGVQPGLRAFIAAVVGGIGNLPGAVIGGLLIGLLETFAGGIPGLSSYRDAIAFGILILILLFKPAGLLGRATIEKV</sequence>
<keyword evidence="5 10" id="KW-0812">Transmembrane</keyword>
<feature type="transmembrane region" description="Helical" evidence="10">
    <location>
        <begin position="69"/>
        <end position="93"/>
    </location>
</feature>
<evidence type="ECO:0000256" key="1">
    <source>
        <dbReference type="ARBA" id="ARBA00004651"/>
    </source>
</evidence>
<gene>
    <name evidence="11" type="ORF">OKA04_07305</name>
</gene>
<reference evidence="11 12" key="1">
    <citation type="submission" date="2022-10" db="EMBL/GenBank/DDBJ databases">
        <title>Luteolibacter flavescens strain MCCC 1K03193, whole genome shotgun sequencing project.</title>
        <authorList>
            <person name="Zhao G."/>
            <person name="Shen L."/>
        </authorList>
    </citation>
    <scope>NUCLEOTIDE SEQUENCE [LARGE SCALE GENOMIC DNA]</scope>
    <source>
        <strain evidence="11 12">MCCC 1K03193</strain>
    </source>
</reference>
<keyword evidence="6" id="KW-0029">Amino-acid transport</keyword>
<evidence type="ECO:0000256" key="8">
    <source>
        <dbReference type="ARBA" id="ARBA00023136"/>
    </source>
</evidence>
<keyword evidence="4" id="KW-0997">Cell inner membrane</keyword>
<proteinExistence type="inferred from homology"/>
<comment type="similarity">
    <text evidence="9">Belongs to the binding-protein-dependent transport system permease family. LivHM subfamily.</text>
</comment>
<keyword evidence="3" id="KW-1003">Cell membrane</keyword>
<comment type="caution">
    <text evidence="11">The sequence shown here is derived from an EMBL/GenBank/DDBJ whole genome shotgun (WGS) entry which is preliminary data.</text>
</comment>
<dbReference type="Pfam" id="PF02653">
    <property type="entry name" value="BPD_transp_2"/>
    <property type="match status" value="1"/>
</dbReference>
<feature type="transmembrane region" description="Helical" evidence="10">
    <location>
        <begin position="200"/>
        <end position="219"/>
    </location>
</feature>
<dbReference type="PANTHER" id="PTHR11795">
    <property type="entry name" value="BRANCHED-CHAIN AMINO ACID TRANSPORT SYSTEM PERMEASE PROTEIN LIVH"/>
    <property type="match status" value="1"/>
</dbReference>
<comment type="subcellular location">
    <subcellularLocation>
        <location evidence="1">Cell membrane</location>
        <topology evidence="1">Multi-pass membrane protein</topology>
    </subcellularLocation>
</comment>
<feature type="transmembrane region" description="Helical" evidence="10">
    <location>
        <begin position="105"/>
        <end position="124"/>
    </location>
</feature>
<organism evidence="11 12">
    <name type="scientific">Luteolibacter flavescens</name>
    <dbReference type="NCBI Taxonomy" id="1859460"/>
    <lineage>
        <taxon>Bacteria</taxon>
        <taxon>Pseudomonadati</taxon>
        <taxon>Verrucomicrobiota</taxon>
        <taxon>Verrucomicrobiia</taxon>
        <taxon>Verrucomicrobiales</taxon>
        <taxon>Verrucomicrobiaceae</taxon>
        <taxon>Luteolibacter</taxon>
    </lineage>
</organism>
<feature type="transmembrane region" description="Helical" evidence="10">
    <location>
        <begin position="44"/>
        <end position="63"/>
    </location>
</feature>
<dbReference type="RefSeq" id="WP_264500492.1">
    <property type="nucleotide sequence ID" value="NZ_JAPDDS010000003.1"/>
</dbReference>
<evidence type="ECO:0000256" key="3">
    <source>
        <dbReference type="ARBA" id="ARBA00022475"/>
    </source>
</evidence>
<keyword evidence="8 10" id="KW-0472">Membrane</keyword>
<evidence type="ECO:0000256" key="10">
    <source>
        <dbReference type="SAM" id="Phobius"/>
    </source>
</evidence>
<dbReference type="Proteomes" id="UP001207930">
    <property type="component" value="Unassembled WGS sequence"/>
</dbReference>